<reference evidence="16" key="1">
    <citation type="submission" date="2020-07" db="EMBL/GenBank/DDBJ databases">
        <title>Huge and variable diversity of episymbiotic CPR bacteria and DPANN archaea in groundwater ecosystems.</title>
        <authorList>
            <person name="He C.Y."/>
            <person name="Keren R."/>
            <person name="Whittaker M."/>
            <person name="Farag I.F."/>
            <person name="Doudna J."/>
            <person name="Cate J.H.D."/>
            <person name="Banfield J.F."/>
        </authorList>
    </citation>
    <scope>NUCLEOTIDE SEQUENCE</scope>
    <source>
        <strain evidence="16">NC_groundwater_1813_Pr3_B-0.1um_71_17</strain>
    </source>
</reference>
<feature type="binding site" evidence="12">
    <location>
        <position position="209"/>
    </location>
    <ligand>
        <name>substrate</name>
    </ligand>
</feature>
<dbReference type="GO" id="GO:0005829">
    <property type="term" value="C:cytosol"/>
    <property type="evidence" value="ECO:0007669"/>
    <property type="project" value="TreeGrafter"/>
</dbReference>
<comment type="subunit">
    <text evidence="12">Homotetramer.</text>
</comment>
<evidence type="ECO:0000256" key="6">
    <source>
        <dbReference type="ARBA" id="ARBA00022723"/>
    </source>
</evidence>
<comment type="similarity">
    <text evidence="3 12 13">Belongs to the FBPase class 1 family.</text>
</comment>
<evidence type="ECO:0000256" key="12">
    <source>
        <dbReference type="HAMAP-Rule" id="MF_01855"/>
    </source>
</evidence>
<evidence type="ECO:0000313" key="17">
    <source>
        <dbReference type="Proteomes" id="UP000696931"/>
    </source>
</evidence>
<feature type="binding site" evidence="12">
    <location>
        <position position="114"/>
    </location>
    <ligand>
        <name>Mg(2+)</name>
        <dbReference type="ChEBI" id="CHEBI:18420"/>
        <label>2</label>
    </ligand>
</feature>
<accession>A0A933SCE9</accession>
<dbReference type="EMBL" id="JACRIW010000004">
    <property type="protein sequence ID" value="MBI5167903.1"/>
    <property type="molecule type" value="Genomic_DNA"/>
</dbReference>
<evidence type="ECO:0000256" key="1">
    <source>
        <dbReference type="ARBA" id="ARBA00001273"/>
    </source>
</evidence>
<dbReference type="InterPro" id="IPR028343">
    <property type="entry name" value="FBPtase"/>
</dbReference>
<comment type="catalytic activity">
    <reaction evidence="1 12">
        <text>beta-D-fructose 1,6-bisphosphate + H2O = beta-D-fructose 6-phosphate + phosphate</text>
        <dbReference type="Rhea" id="RHEA:11064"/>
        <dbReference type="ChEBI" id="CHEBI:15377"/>
        <dbReference type="ChEBI" id="CHEBI:32966"/>
        <dbReference type="ChEBI" id="CHEBI:43474"/>
        <dbReference type="ChEBI" id="CHEBI:57634"/>
        <dbReference type="EC" id="3.1.3.11"/>
    </reaction>
</comment>
<dbReference type="GO" id="GO:0042132">
    <property type="term" value="F:fructose 1,6-bisphosphate 1-phosphatase activity"/>
    <property type="evidence" value="ECO:0007669"/>
    <property type="project" value="UniProtKB-UniRule"/>
</dbReference>
<dbReference type="PIRSF" id="PIRSF500210">
    <property type="entry name" value="FBPtase"/>
    <property type="match status" value="1"/>
</dbReference>
<dbReference type="Pfam" id="PF00316">
    <property type="entry name" value="FBPase"/>
    <property type="match status" value="1"/>
</dbReference>
<dbReference type="AlphaFoldDB" id="A0A933SCE9"/>
<evidence type="ECO:0000256" key="8">
    <source>
        <dbReference type="ARBA" id="ARBA00022842"/>
    </source>
</evidence>
<dbReference type="Gene3D" id="3.40.190.80">
    <property type="match status" value="1"/>
</dbReference>
<evidence type="ECO:0000256" key="4">
    <source>
        <dbReference type="ARBA" id="ARBA00013093"/>
    </source>
</evidence>
<dbReference type="InterPro" id="IPR000146">
    <property type="entry name" value="FBPase_class-1"/>
</dbReference>
<feature type="binding site" evidence="12">
    <location>
        <begin position="260"/>
        <end position="262"/>
    </location>
    <ligand>
        <name>substrate</name>
    </ligand>
</feature>
<evidence type="ECO:0000256" key="2">
    <source>
        <dbReference type="ARBA" id="ARBA00005215"/>
    </source>
</evidence>
<keyword evidence="6 12" id="KW-0479">Metal-binding</keyword>
<evidence type="ECO:0000256" key="13">
    <source>
        <dbReference type="RuleBase" id="RU000508"/>
    </source>
</evidence>
<keyword evidence="8 12" id="KW-0460">Magnesium</keyword>
<dbReference type="InterPro" id="IPR020548">
    <property type="entry name" value="Fructose_bisphosphatase_AS"/>
</dbReference>
<dbReference type="PRINTS" id="PR00115">
    <property type="entry name" value="F16BPHPHTASE"/>
</dbReference>
<evidence type="ECO:0000256" key="3">
    <source>
        <dbReference type="ARBA" id="ARBA00010941"/>
    </source>
</evidence>
<feature type="domain" description="Fructose-1-6-bisphosphatase class I N-terminal" evidence="14">
    <location>
        <begin position="6"/>
        <end position="195"/>
    </location>
</feature>
<evidence type="ECO:0000256" key="10">
    <source>
        <dbReference type="ARBA" id="ARBA00072069"/>
    </source>
</evidence>
<dbReference type="FunFam" id="3.30.540.10:FF:000002">
    <property type="entry name" value="Fructose-1,6-bisphosphatase class 1"/>
    <property type="match status" value="1"/>
</dbReference>
<dbReference type="SUPFAM" id="SSF56655">
    <property type="entry name" value="Carbohydrate phosphatase"/>
    <property type="match status" value="1"/>
</dbReference>
<comment type="pathway">
    <text evidence="2">Carbohydrate biosynthesis; Calvin cycle.</text>
</comment>
<comment type="cofactor">
    <cofactor evidence="12">
        <name>Mg(2+)</name>
        <dbReference type="ChEBI" id="CHEBI:18420"/>
    </cofactor>
    <text evidence="12">Binds 2 magnesium ions per subunit.</text>
</comment>
<dbReference type="NCBIfam" id="NF006778">
    <property type="entry name" value="PRK09293.1-1"/>
    <property type="match status" value="1"/>
</dbReference>
<keyword evidence="9 12" id="KW-0119">Carbohydrate metabolism</keyword>
<dbReference type="Gene3D" id="3.30.540.10">
    <property type="entry name" value="Fructose-1,6-Bisphosphatase, subunit A, domain 1"/>
    <property type="match status" value="1"/>
</dbReference>
<feature type="binding site" evidence="12">
    <location>
        <position position="272"/>
    </location>
    <ligand>
        <name>substrate</name>
    </ligand>
</feature>
<evidence type="ECO:0000256" key="11">
    <source>
        <dbReference type="ARBA" id="ARBA00081210"/>
    </source>
</evidence>
<proteinExistence type="inferred from homology"/>
<feature type="binding site" evidence="12">
    <location>
        <begin position="117"/>
        <end position="120"/>
    </location>
    <ligand>
        <name>substrate</name>
    </ligand>
</feature>
<dbReference type="Proteomes" id="UP000696931">
    <property type="component" value="Unassembled WGS sequence"/>
</dbReference>
<feature type="binding site" evidence="12">
    <location>
        <position position="92"/>
    </location>
    <ligand>
        <name>Mg(2+)</name>
        <dbReference type="ChEBI" id="CHEBI:18420"/>
        <label>1</label>
    </ligand>
</feature>
<organism evidence="16 17">
    <name type="scientific">Eiseniibacteriota bacterium</name>
    <dbReference type="NCBI Taxonomy" id="2212470"/>
    <lineage>
        <taxon>Bacteria</taxon>
        <taxon>Candidatus Eiseniibacteriota</taxon>
    </lineage>
</organism>
<gene>
    <name evidence="12 16" type="primary">fbp</name>
    <name evidence="16" type="ORF">HZA61_00300</name>
</gene>
<dbReference type="PANTHER" id="PTHR11556:SF35">
    <property type="entry name" value="SEDOHEPTULOSE-1,7-BISPHOSPHATASE, CHLOROPLASTIC"/>
    <property type="match status" value="1"/>
</dbReference>
<dbReference type="GO" id="GO:0000287">
    <property type="term" value="F:magnesium ion binding"/>
    <property type="evidence" value="ECO:0007669"/>
    <property type="project" value="UniProtKB-UniRule"/>
</dbReference>
<dbReference type="PIRSF" id="PIRSF000904">
    <property type="entry name" value="FBPtase_SBPase"/>
    <property type="match status" value="1"/>
</dbReference>
<dbReference type="GO" id="GO:0005986">
    <property type="term" value="P:sucrose biosynthetic process"/>
    <property type="evidence" value="ECO:0007669"/>
    <property type="project" value="TreeGrafter"/>
</dbReference>
<sequence length="343" mass="37285">MDRAVTLSQFVFQQEREHPEASGEFTSVLLDIALAAKMINKAVIRAGLVDVLGATGSMNVQGEKVQKLDVFAHDTIMKVLGSTGQLAVVASEEDEGIVPMPDGAPVGKYVVNFDPLDGSSNIDANVNIGTIFSILPRISRKGHGTVEDCLQAGRRQLCAGYILYGTTTMLVYTTGDGVHGFTYEPSIGEFLLSHPSIRTPSRGRIYSVNEGNYAKWSDGMKRYVDWLKMEDKVTARPYSGRYVGSLVADFHRNLLYGGIYLYPGDAKNPNGKLRLLYEGAPLAFIAEQAGGAASDGTKRIMDVAPSSLHQRTPLYLGSPEDVRECEMFLAGQHEAVGVERRGC</sequence>
<dbReference type="InterPro" id="IPR044015">
    <property type="entry name" value="FBPase_C_dom"/>
</dbReference>
<dbReference type="PROSITE" id="PS00124">
    <property type="entry name" value="FBPASE"/>
    <property type="match status" value="1"/>
</dbReference>
<evidence type="ECO:0000313" key="16">
    <source>
        <dbReference type="EMBL" id="MBI5167903.1"/>
    </source>
</evidence>
<feature type="binding site" evidence="12">
    <location>
        <position position="114"/>
    </location>
    <ligand>
        <name>Mg(2+)</name>
        <dbReference type="ChEBI" id="CHEBI:18420"/>
        <label>1</label>
    </ligand>
</feature>
<comment type="caution">
    <text evidence="16">The sequence shown here is derived from an EMBL/GenBank/DDBJ whole genome shotgun (WGS) entry which is preliminary data.</text>
</comment>
<feature type="binding site" evidence="12">
    <location>
        <position position="278"/>
    </location>
    <ligand>
        <name>Mg(2+)</name>
        <dbReference type="ChEBI" id="CHEBI:18420"/>
        <label>2</label>
    </ligand>
</feature>
<dbReference type="Pfam" id="PF18913">
    <property type="entry name" value="FBPase_C"/>
    <property type="match status" value="1"/>
</dbReference>
<evidence type="ECO:0000259" key="14">
    <source>
        <dbReference type="Pfam" id="PF00316"/>
    </source>
</evidence>
<dbReference type="GO" id="GO:0006002">
    <property type="term" value="P:fructose 6-phosphate metabolic process"/>
    <property type="evidence" value="ECO:0007669"/>
    <property type="project" value="TreeGrafter"/>
</dbReference>
<dbReference type="EC" id="3.1.3.11" evidence="4 12"/>
<evidence type="ECO:0000259" key="15">
    <source>
        <dbReference type="Pfam" id="PF18913"/>
    </source>
</evidence>
<name>A0A933SCE9_UNCEI</name>
<dbReference type="PANTHER" id="PTHR11556">
    <property type="entry name" value="FRUCTOSE-1,6-BISPHOSPHATASE-RELATED"/>
    <property type="match status" value="1"/>
</dbReference>
<comment type="subcellular location">
    <subcellularLocation>
        <location evidence="12">Cytoplasm</location>
    </subcellularLocation>
</comment>
<dbReference type="InterPro" id="IPR033391">
    <property type="entry name" value="FBPase_N"/>
</dbReference>
<dbReference type="FunFam" id="3.40.190.80:FF:000001">
    <property type="entry name" value="Fructose-1,6-bisphosphatase class 1"/>
    <property type="match status" value="1"/>
</dbReference>
<keyword evidence="7 12" id="KW-0378">Hydrolase</keyword>
<feature type="binding site" evidence="12">
    <location>
        <position position="117"/>
    </location>
    <ligand>
        <name>Mg(2+)</name>
        <dbReference type="ChEBI" id="CHEBI:18420"/>
        <label>2</label>
    </ligand>
</feature>
<dbReference type="GO" id="GO:0030388">
    <property type="term" value="P:fructose 1,6-bisphosphate metabolic process"/>
    <property type="evidence" value="ECO:0007669"/>
    <property type="project" value="TreeGrafter"/>
</dbReference>
<evidence type="ECO:0000256" key="5">
    <source>
        <dbReference type="ARBA" id="ARBA00022490"/>
    </source>
</evidence>
<keyword evidence="5 12" id="KW-0963">Cytoplasm</keyword>
<evidence type="ECO:0000256" key="9">
    <source>
        <dbReference type="ARBA" id="ARBA00023277"/>
    </source>
</evidence>
<dbReference type="HAMAP" id="MF_01855">
    <property type="entry name" value="FBPase_class1"/>
    <property type="match status" value="1"/>
</dbReference>
<feature type="binding site" evidence="12">
    <location>
        <position position="116"/>
    </location>
    <ligand>
        <name>Mg(2+)</name>
        <dbReference type="ChEBI" id="CHEBI:18420"/>
        <label>1</label>
    </ligand>
</feature>
<dbReference type="CDD" id="cd00354">
    <property type="entry name" value="FBPase"/>
    <property type="match status" value="1"/>
</dbReference>
<dbReference type="GO" id="GO:0006000">
    <property type="term" value="P:fructose metabolic process"/>
    <property type="evidence" value="ECO:0007669"/>
    <property type="project" value="TreeGrafter"/>
</dbReference>
<dbReference type="GO" id="GO:0006094">
    <property type="term" value="P:gluconeogenesis"/>
    <property type="evidence" value="ECO:0007669"/>
    <property type="project" value="UniProtKB-UniRule"/>
</dbReference>
<feature type="binding site" evidence="12">
    <location>
        <position position="242"/>
    </location>
    <ligand>
        <name>substrate</name>
    </ligand>
</feature>
<evidence type="ECO:0000256" key="7">
    <source>
        <dbReference type="ARBA" id="ARBA00022801"/>
    </source>
</evidence>
<protein>
    <recommendedName>
        <fullName evidence="10 12">Fructose-1,6-bisphosphatase class 1</fullName>
        <shortName evidence="12">FBPase class 1</shortName>
        <ecNumber evidence="4 12">3.1.3.11</ecNumber>
    </recommendedName>
    <alternativeName>
        <fullName evidence="11 12">D-fructose-1,6-bisphosphate 1-phosphohydrolase class 1</fullName>
    </alternativeName>
</protein>
<feature type="domain" description="Fructose-1-6-bisphosphatase class 1 C-terminal" evidence="15">
    <location>
        <begin position="200"/>
        <end position="328"/>
    </location>
</feature>